<comment type="cofactor">
    <cofactor evidence="7">
        <name>Zn(2+)</name>
        <dbReference type="ChEBI" id="CHEBI:29105"/>
    </cofactor>
    <text evidence="7">Binds 1 zinc ion.</text>
</comment>
<dbReference type="Pfam" id="PF01432">
    <property type="entry name" value="Peptidase_M3"/>
    <property type="match status" value="1"/>
</dbReference>
<keyword evidence="3 7" id="KW-0479">Metal-binding</keyword>
<dbReference type="GO" id="GO:0006508">
    <property type="term" value="P:proteolysis"/>
    <property type="evidence" value="ECO:0007669"/>
    <property type="project" value="UniProtKB-KW"/>
</dbReference>
<evidence type="ECO:0000256" key="4">
    <source>
        <dbReference type="ARBA" id="ARBA00022801"/>
    </source>
</evidence>
<dbReference type="InterPro" id="IPR001567">
    <property type="entry name" value="Pept_M3A_M3B_dom"/>
</dbReference>
<evidence type="ECO:0000256" key="7">
    <source>
        <dbReference type="RuleBase" id="RU003435"/>
    </source>
</evidence>
<dbReference type="Gene3D" id="3.40.390.10">
    <property type="entry name" value="Collagenase (Catalytic Domain)"/>
    <property type="match status" value="1"/>
</dbReference>
<comment type="similarity">
    <text evidence="1 7">Belongs to the peptidase M3 family.</text>
</comment>
<dbReference type="PANTHER" id="PTHR43660:SF1">
    <property type="entry name" value="DIPEPTIDYL CARBOXYPEPTIDASE"/>
    <property type="match status" value="1"/>
</dbReference>
<gene>
    <name evidence="9" type="ORF">JZ00_22410</name>
</gene>
<dbReference type="PANTHER" id="PTHR43660">
    <property type="entry name" value="DIPEPTIDYL CARBOXYPEPTIDASE"/>
    <property type="match status" value="1"/>
</dbReference>
<sequence length="671" mass="76996">MRHADNPLLQPYVLPPFSEIQAEHFSPALDQIIVECQAKVAETIETQAPYPTWDDLVLAMDEIHARLKSFGYVLQCLASTWTGDAWEQIAHECRERLSDFRRSLEQNPELFQLYQRLADSQIALHFSPARKRTLAKILRRLRQHSLAPDVQAALLDLKLRIRGAEILFMEHLEEANNAWSQTFDDEARLQGLPAYFKLQMAEHAREKGRTGWLLRLTDESFRIVTRYADDRVLREQIYTAYSIRASDQGPNAGLFDNGEVLQQLLRDRHQTALLLGYSNYAQLAIEPEQAQSPEQVMAFLMEKLGRQQELFKQDAKQLAAFAAQQGFGELQPWDYQYLAEKIRRQTTGVSEQTASAWFELRSTFYQLQLIAHDLFGIEFTERQDLSTWHAQVRVFEVHERGDTLGFIYFDPFENGRLNGYPHTSPLRNRRITAEGRPRYPVATLHAWLPRGSGTEPVLLDYQHLSVLFHEFGHCLHHVLSKADYRDISGISELSRDTAEFAGNLLERWSFSKQCLLRIARHHQTGASLPEHIVDQLLTYLTTQTSWGRAKSLRDTLFDMELHRSHGDGRTAQQVFDQISAQVGHLPTSANERWPNGLDYMVTGYGAGLYAYLWSQDLADGVFKRFKRNGLFDRSTGRALRQAIYEAGDSRPLSESIAAFMQATDHRAGVST</sequence>
<dbReference type="AlphaFoldDB" id="A0A0B1YVW1"/>
<evidence type="ECO:0000259" key="8">
    <source>
        <dbReference type="Pfam" id="PF01432"/>
    </source>
</evidence>
<dbReference type="GO" id="GO:0004222">
    <property type="term" value="F:metalloendopeptidase activity"/>
    <property type="evidence" value="ECO:0007669"/>
    <property type="project" value="InterPro"/>
</dbReference>
<dbReference type="InterPro" id="IPR024077">
    <property type="entry name" value="Neurolysin/TOP_dom2"/>
</dbReference>
<dbReference type="Gene3D" id="1.10.1370.10">
    <property type="entry name" value="Neurolysin, domain 3"/>
    <property type="match status" value="1"/>
</dbReference>
<evidence type="ECO:0000256" key="5">
    <source>
        <dbReference type="ARBA" id="ARBA00022833"/>
    </source>
</evidence>
<dbReference type="EMBL" id="JQGJ01000017">
    <property type="protein sequence ID" value="KHK62525.1"/>
    <property type="molecule type" value="Genomic_DNA"/>
</dbReference>
<dbReference type="InterPro" id="IPR045090">
    <property type="entry name" value="Pept_M3A_M3B"/>
</dbReference>
<evidence type="ECO:0000313" key="9">
    <source>
        <dbReference type="EMBL" id="KHK62525.1"/>
    </source>
</evidence>
<keyword evidence="4 7" id="KW-0378">Hydrolase</keyword>
<comment type="caution">
    <text evidence="9">The sequence shown here is derived from an EMBL/GenBank/DDBJ whole genome shotgun (WGS) entry which is preliminary data.</text>
</comment>
<accession>A0A0B1YVW1</accession>
<keyword evidence="5 7" id="KW-0862">Zinc</keyword>
<reference evidence="10" key="1">
    <citation type="submission" date="2015-03" db="EMBL/GenBank/DDBJ databases">
        <title>Pseudomonas frederiksbergensis hydrocarbon degrader.</title>
        <authorList>
            <person name="Brown L.M."/>
            <person name="Ruiz O.N."/>
            <person name="Mueller S."/>
            <person name="Gunasekera T.S."/>
        </authorList>
    </citation>
    <scope>NUCLEOTIDE SEQUENCE [LARGE SCALE GENOMIC DNA]</scope>
    <source>
        <strain evidence="10">SI8</strain>
    </source>
</reference>
<evidence type="ECO:0000256" key="6">
    <source>
        <dbReference type="ARBA" id="ARBA00023049"/>
    </source>
</evidence>
<name>A0A0B1YVW1_9PSED</name>
<feature type="domain" description="Peptidase M3A/M3B catalytic" evidence="8">
    <location>
        <begin position="226"/>
        <end position="664"/>
    </location>
</feature>
<dbReference type="SUPFAM" id="SSF55486">
    <property type="entry name" value="Metalloproteases ('zincins'), catalytic domain"/>
    <property type="match status" value="1"/>
</dbReference>
<organism evidence="9 10">
    <name type="scientific">Pseudomonas frederiksbergensis</name>
    <dbReference type="NCBI Taxonomy" id="104087"/>
    <lineage>
        <taxon>Bacteria</taxon>
        <taxon>Pseudomonadati</taxon>
        <taxon>Pseudomonadota</taxon>
        <taxon>Gammaproteobacteria</taxon>
        <taxon>Pseudomonadales</taxon>
        <taxon>Pseudomonadaceae</taxon>
        <taxon>Pseudomonas</taxon>
    </lineage>
</organism>
<evidence type="ECO:0000256" key="1">
    <source>
        <dbReference type="ARBA" id="ARBA00006040"/>
    </source>
</evidence>
<dbReference type="InterPro" id="IPR024079">
    <property type="entry name" value="MetalloPept_cat_dom_sf"/>
</dbReference>
<dbReference type="GO" id="GO:0046872">
    <property type="term" value="F:metal ion binding"/>
    <property type="evidence" value="ECO:0007669"/>
    <property type="project" value="UniProtKB-UniRule"/>
</dbReference>
<evidence type="ECO:0000313" key="10">
    <source>
        <dbReference type="Proteomes" id="UP000030949"/>
    </source>
</evidence>
<protein>
    <submittedName>
        <fullName evidence="9">Oligopeptidase A</fullName>
    </submittedName>
</protein>
<keyword evidence="6 7" id="KW-0482">Metalloprotease</keyword>
<dbReference type="Proteomes" id="UP000030949">
    <property type="component" value="Unassembled WGS sequence"/>
</dbReference>
<dbReference type="OrthoDB" id="9773538at2"/>
<evidence type="ECO:0000256" key="3">
    <source>
        <dbReference type="ARBA" id="ARBA00022723"/>
    </source>
</evidence>
<dbReference type="RefSeq" id="WP_039593398.1">
    <property type="nucleotide sequence ID" value="NZ_JQGJ02000015.1"/>
</dbReference>
<dbReference type="Gene3D" id="1.10.1370.40">
    <property type="match status" value="1"/>
</dbReference>
<keyword evidence="2 7" id="KW-0645">Protease</keyword>
<evidence type="ECO:0000256" key="2">
    <source>
        <dbReference type="ARBA" id="ARBA00022670"/>
    </source>
</evidence>
<proteinExistence type="inferred from homology"/>